<feature type="compositionally biased region" description="Basic and acidic residues" evidence="1">
    <location>
        <begin position="116"/>
        <end position="129"/>
    </location>
</feature>
<feature type="compositionally biased region" description="Basic and acidic residues" evidence="1">
    <location>
        <begin position="237"/>
        <end position="274"/>
    </location>
</feature>
<protein>
    <submittedName>
        <fullName evidence="2">Uncharacterized protein</fullName>
    </submittedName>
</protein>
<dbReference type="AlphaFoldDB" id="A0A679BCH2"/>
<dbReference type="EMBL" id="AP018878">
    <property type="protein sequence ID" value="BBF89944.1"/>
    <property type="molecule type" value="Genomic_DNA"/>
</dbReference>
<sequence length="316" mass="33982">MIVLASGGGRGRRWCARSPRLASSLVPAPSTHETMNGDGEQGRARRQRREVNTGRDWVGEGLGFIGRLCRFGKRPRSGTGTRELREGGMGSLARGSNGMGDGSASGAPPCPWRWNRAGEIEAGPREERGKRRGRKGARAMPIWGGRRMGAGGAASGFWTVAGGVARARALARRAERQRGHNAAGQRDAGAARAATARGQNPRAGARRGEKRGEGKRENEGERGLGSASAHAHARARAAREHSEGGGELREGEMGREGNRPTEPEGGKLDFSEGIEFGRDLDSEFEFDEGSGIRDQELARRLTTYKETDFAIRVLKF</sequence>
<evidence type="ECO:0000313" key="2">
    <source>
        <dbReference type="EMBL" id="BBF89944.1"/>
    </source>
</evidence>
<name>A0A679BCH2_ORYNI</name>
<organism evidence="2">
    <name type="scientific">Oryza nivara</name>
    <name type="common">Indian wild rice</name>
    <name type="synonym">Oryza sativa f. spontanea</name>
    <dbReference type="NCBI Taxonomy" id="4536"/>
    <lineage>
        <taxon>Eukaryota</taxon>
        <taxon>Viridiplantae</taxon>
        <taxon>Streptophyta</taxon>
        <taxon>Embryophyta</taxon>
        <taxon>Tracheophyta</taxon>
        <taxon>Spermatophyta</taxon>
        <taxon>Magnoliopsida</taxon>
        <taxon>Liliopsida</taxon>
        <taxon>Poales</taxon>
        <taxon>Poaceae</taxon>
        <taxon>BOP clade</taxon>
        <taxon>Oryzoideae</taxon>
        <taxon>Oryzeae</taxon>
        <taxon>Oryzinae</taxon>
        <taxon>Oryza</taxon>
    </lineage>
</organism>
<feature type="region of interest" description="Disordered" evidence="1">
    <location>
        <begin position="75"/>
        <end position="143"/>
    </location>
</feature>
<feature type="region of interest" description="Disordered" evidence="1">
    <location>
        <begin position="26"/>
        <end position="51"/>
    </location>
</feature>
<feature type="region of interest" description="Disordered" evidence="1">
    <location>
        <begin position="171"/>
        <end position="274"/>
    </location>
</feature>
<evidence type="ECO:0000256" key="1">
    <source>
        <dbReference type="SAM" id="MobiDB-lite"/>
    </source>
</evidence>
<proteinExistence type="predicted"/>
<gene>
    <name evidence="2" type="primary">BBa0102J12.15</name>
</gene>
<feature type="compositionally biased region" description="Basic and acidic residues" evidence="1">
    <location>
        <begin position="206"/>
        <end position="222"/>
    </location>
</feature>
<reference evidence="2" key="1">
    <citation type="submission" date="2018-08" db="EMBL/GenBank/DDBJ databases">
        <title>Oryza nivara genomic DNA, chromosome 11, BAC clone:BBa0102J12.</title>
        <authorList>
            <person name="Wu J."/>
            <person name="Kanamori H."/>
        </authorList>
    </citation>
    <scope>NUCLEOTIDE SEQUENCE</scope>
    <source>
        <strain evidence="2">W0106</strain>
    </source>
</reference>
<accession>A0A679BCH2</accession>
<feature type="compositionally biased region" description="Low complexity" evidence="1">
    <location>
        <begin position="182"/>
        <end position="198"/>
    </location>
</feature>